<comment type="caution">
    <text evidence="2">The sequence shown here is derived from an EMBL/GenBank/DDBJ whole genome shotgun (WGS) entry which is preliminary data.</text>
</comment>
<name>A0AA88RI31_9ASTE</name>
<dbReference type="InterPro" id="IPR046467">
    <property type="entry name" value="PHL_dom"/>
</dbReference>
<dbReference type="Pfam" id="PF20474">
    <property type="entry name" value="PHL"/>
    <property type="match status" value="1"/>
</dbReference>
<organism evidence="2 3">
    <name type="scientific">Escallonia rubra</name>
    <dbReference type="NCBI Taxonomy" id="112253"/>
    <lineage>
        <taxon>Eukaryota</taxon>
        <taxon>Viridiplantae</taxon>
        <taxon>Streptophyta</taxon>
        <taxon>Embryophyta</taxon>
        <taxon>Tracheophyta</taxon>
        <taxon>Spermatophyta</taxon>
        <taxon>Magnoliopsida</taxon>
        <taxon>eudicotyledons</taxon>
        <taxon>Gunneridae</taxon>
        <taxon>Pentapetalae</taxon>
        <taxon>asterids</taxon>
        <taxon>campanulids</taxon>
        <taxon>Escalloniales</taxon>
        <taxon>Escalloniaceae</taxon>
        <taxon>Escallonia</taxon>
    </lineage>
</organism>
<dbReference type="EMBL" id="JAVXUO010001744">
    <property type="protein sequence ID" value="KAK2979496.1"/>
    <property type="molecule type" value="Genomic_DNA"/>
</dbReference>
<dbReference type="Proteomes" id="UP001187471">
    <property type="component" value="Unassembled WGS sequence"/>
</dbReference>
<protein>
    <recommendedName>
        <fullName evidence="1">PHL domain-containing protein</fullName>
    </recommendedName>
</protein>
<proteinExistence type="predicted"/>
<keyword evidence="3" id="KW-1185">Reference proteome</keyword>
<reference evidence="2" key="1">
    <citation type="submission" date="2022-12" db="EMBL/GenBank/DDBJ databases">
        <title>Draft genome assemblies for two species of Escallonia (Escalloniales).</title>
        <authorList>
            <person name="Chanderbali A."/>
            <person name="Dervinis C."/>
            <person name="Anghel I."/>
            <person name="Soltis D."/>
            <person name="Soltis P."/>
            <person name="Zapata F."/>
        </authorList>
    </citation>
    <scope>NUCLEOTIDE SEQUENCE</scope>
    <source>
        <strain evidence="2">UCBG92.1500</strain>
        <tissue evidence="2">Leaf</tissue>
    </source>
</reference>
<evidence type="ECO:0000259" key="1">
    <source>
        <dbReference type="Pfam" id="PF20474"/>
    </source>
</evidence>
<dbReference type="AlphaFoldDB" id="A0AA88RI31"/>
<sequence>MKYPLRKPGENSAQQLMRHLSGDSMTENFKDEKCKLPLSKSLVGGNMNVCKTRVLNFMQTERIPQGITTLSLGGAVAPGCDKVGRKYPAKKLGST</sequence>
<gene>
    <name evidence="2" type="ORF">RJ640_008380</name>
</gene>
<feature type="domain" description="PHL" evidence="1">
    <location>
        <begin position="2"/>
        <end position="66"/>
    </location>
</feature>
<evidence type="ECO:0000313" key="3">
    <source>
        <dbReference type="Proteomes" id="UP001187471"/>
    </source>
</evidence>
<evidence type="ECO:0000313" key="2">
    <source>
        <dbReference type="EMBL" id="KAK2979496.1"/>
    </source>
</evidence>
<accession>A0AA88RI31</accession>